<reference evidence="4 5" key="1">
    <citation type="submission" date="2024-08" db="EMBL/GenBank/DDBJ databases">
        <authorList>
            <person name="Arias E."/>
        </authorList>
    </citation>
    <scope>NUCLEOTIDE SEQUENCE [LARGE SCALE GENOMIC DNA]</scope>
    <source>
        <strain evidence="4 5">FAM 25317</strain>
    </source>
</reference>
<protein>
    <submittedName>
        <fullName evidence="4">Helix-turn-helix domain-containing protein</fullName>
    </submittedName>
</protein>
<dbReference type="InterPro" id="IPR007737">
    <property type="entry name" value="Mga_HTH"/>
</dbReference>
<dbReference type="Pfam" id="PF05043">
    <property type="entry name" value="Mga"/>
    <property type="match status" value="1"/>
</dbReference>
<evidence type="ECO:0000259" key="3">
    <source>
        <dbReference type="Pfam" id="PF05043"/>
    </source>
</evidence>
<dbReference type="InterPro" id="IPR050661">
    <property type="entry name" value="BglG_antiterminators"/>
</dbReference>
<dbReference type="EMBL" id="JBGQPK010000022">
    <property type="protein sequence ID" value="MFL2029339.1"/>
    <property type="molecule type" value="Genomic_DNA"/>
</dbReference>
<organism evidence="4 5">
    <name type="scientific">Loigolactobacillus zhaoyuanensis</name>
    <dbReference type="NCBI Taxonomy" id="2486017"/>
    <lineage>
        <taxon>Bacteria</taxon>
        <taxon>Bacillati</taxon>
        <taxon>Bacillota</taxon>
        <taxon>Bacilli</taxon>
        <taxon>Lactobacillales</taxon>
        <taxon>Lactobacillaceae</taxon>
        <taxon>Loigolactobacillus</taxon>
    </lineage>
</organism>
<comment type="caution">
    <text evidence="4">The sequence shown here is derived from an EMBL/GenBank/DDBJ whole genome shotgun (WGS) entry which is preliminary data.</text>
</comment>
<dbReference type="InterPro" id="IPR036388">
    <property type="entry name" value="WH-like_DNA-bd_sf"/>
</dbReference>
<gene>
    <name evidence="4" type="ORF">ACEN34_06870</name>
</gene>
<feature type="domain" description="Mga helix-turn-helix" evidence="3">
    <location>
        <begin position="11"/>
        <end position="84"/>
    </location>
</feature>
<dbReference type="PANTHER" id="PTHR30185:SF18">
    <property type="entry name" value="TRANSCRIPTIONAL REGULATOR MTLR"/>
    <property type="match status" value="1"/>
</dbReference>
<dbReference type="RefSeq" id="WP_407137360.1">
    <property type="nucleotide sequence ID" value="NZ_JBGQPK010000022.1"/>
</dbReference>
<dbReference type="Proteomes" id="UP001625389">
    <property type="component" value="Unassembled WGS sequence"/>
</dbReference>
<dbReference type="PANTHER" id="PTHR30185">
    <property type="entry name" value="CRYPTIC BETA-GLUCOSIDE BGL OPERON ANTITERMINATOR"/>
    <property type="match status" value="1"/>
</dbReference>
<name>A0ABW8UBW0_9LACO</name>
<keyword evidence="2" id="KW-0804">Transcription</keyword>
<evidence type="ECO:0000256" key="2">
    <source>
        <dbReference type="ARBA" id="ARBA00023163"/>
    </source>
</evidence>
<evidence type="ECO:0000256" key="1">
    <source>
        <dbReference type="ARBA" id="ARBA00023015"/>
    </source>
</evidence>
<evidence type="ECO:0000313" key="5">
    <source>
        <dbReference type="Proteomes" id="UP001625389"/>
    </source>
</evidence>
<proteinExistence type="predicted"/>
<evidence type="ECO:0000313" key="4">
    <source>
        <dbReference type="EMBL" id="MFL2029339.1"/>
    </source>
</evidence>
<dbReference type="Gene3D" id="1.10.10.10">
    <property type="entry name" value="Winged helix-like DNA-binding domain superfamily/Winged helix DNA-binding domain"/>
    <property type="match status" value="1"/>
</dbReference>
<accession>A0ABW8UBW0</accession>
<sequence>MTLNKLYLDDVFHNSIDCQILLLMYRKGKINLHELILKLAISEASLYRHIQHINRVLREFKITIRHGQLVGPELQIRYFYYQLFTKVLPLEIQPNILHNQYIEHLESYFAYQFNTVATQRIKLWITISQQRQLTINQFDQQLPSAINELSRDNILFERINDYYLQLFARTPNASVDFETKALFAMLLSTSVFNSYATVVQKFADIYQHNQTELSQLLAAFNQVIRRELLLQPEQWPFNFSKLLFDALVKPYLFNGELTTFNPPAAAYYRQFYFTTELQTLVAKVLVQLKQSACPQLRLLVATNNAYFQHCLLLILNEFQGQQQREITIGLATDFTDIFEHLLISKLQRQLHDQWLINITMYQPGHDYDLVITNQTLPIIAAGQRVYQLTQLGTKRDIHNIEEIINYIGYK</sequence>
<keyword evidence="1" id="KW-0805">Transcription regulation</keyword>
<keyword evidence="5" id="KW-1185">Reference proteome</keyword>